<evidence type="ECO:0000313" key="1">
    <source>
        <dbReference type="EMBL" id="MCZ8404663.1"/>
    </source>
</evidence>
<proteinExistence type="predicted"/>
<comment type="caution">
    <text evidence="1">The sequence shown here is derived from an EMBL/GenBank/DDBJ whole genome shotgun (WGS) entry which is preliminary data.</text>
</comment>
<accession>A0A9X3L5E7</accession>
<sequence length="50" mass="5758">MADQKREKPILEYMVDKINYILRGTPAGAASTPCAMRRRGYCRLRQVICL</sequence>
<dbReference type="Proteomes" id="UP001141992">
    <property type="component" value="Unassembled WGS sequence"/>
</dbReference>
<dbReference type="EMBL" id="JAPZVI010000027">
    <property type="protein sequence ID" value="MCZ8404663.1"/>
    <property type="molecule type" value="Genomic_DNA"/>
</dbReference>
<protein>
    <submittedName>
        <fullName evidence="1">Uncharacterized protein</fullName>
    </submittedName>
</protein>
<reference evidence="1" key="1">
    <citation type="submission" date="2022-12" db="EMBL/GenBank/DDBJ databases">
        <authorList>
            <person name="Voronina O.L."/>
            <person name="Kunda M.S."/>
            <person name="Ryzhova N."/>
            <person name="Aksenova E.I."/>
        </authorList>
    </citation>
    <scope>NUCLEOTIDE SEQUENCE</scope>
    <source>
        <strain evidence="1">SCCH136:Ach223948</strain>
    </source>
</reference>
<organism evidence="1 2">
    <name type="scientific">Alcaligenes xylosoxydans xylosoxydans</name>
    <name type="common">Achromobacter xylosoxidans</name>
    <dbReference type="NCBI Taxonomy" id="85698"/>
    <lineage>
        <taxon>Bacteria</taxon>
        <taxon>Pseudomonadati</taxon>
        <taxon>Pseudomonadota</taxon>
        <taxon>Betaproteobacteria</taxon>
        <taxon>Burkholderiales</taxon>
        <taxon>Alcaligenaceae</taxon>
        <taxon>Achromobacter</taxon>
    </lineage>
</organism>
<gene>
    <name evidence="1" type="ORF">O9570_24605</name>
</gene>
<name>A0A9X3L5E7_ALCXX</name>
<dbReference type="RefSeq" id="WP_165601320.1">
    <property type="nucleotide sequence ID" value="NZ_CAJFDJ010000012.1"/>
</dbReference>
<dbReference type="AlphaFoldDB" id="A0A9X3L5E7"/>
<evidence type="ECO:0000313" key="2">
    <source>
        <dbReference type="Proteomes" id="UP001141992"/>
    </source>
</evidence>